<keyword evidence="2 3" id="KW-0694">RNA-binding</keyword>
<gene>
    <name evidence="5" type="ORF">QG37_03434</name>
</gene>
<dbReference type="CDD" id="cd22449">
    <property type="entry name" value="KH-I_ScSCP160_rpt4"/>
    <property type="match status" value="1"/>
</dbReference>
<evidence type="ECO:0000313" key="5">
    <source>
        <dbReference type="EMBL" id="KND99641.1"/>
    </source>
</evidence>
<feature type="domain" description="K Homology" evidence="4">
    <location>
        <begin position="795"/>
        <end position="868"/>
    </location>
</feature>
<feature type="domain" description="K Homology" evidence="4">
    <location>
        <begin position="639"/>
        <end position="710"/>
    </location>
</feature>
<dbReference type="VEuPathDB" id="FungiDB:QG37_03434"/>
<dbReference type="InterPro" id="IPR004087">
    <property type="entry name" value="KH_dom"/>
</dbReference>
<dbReference type="GO" id="GO:0003723">
    <property type="term" value="F:RNA binding"/>
    <property type="evidence" value="ECO:0007669"/>
    <property type="project" value="UniProtKB-UniRule"/>
</dbReference>
<feature type="domain" description="K Homology" evidence="4">
    <location>
        <begin position="714"/>
        <end position="790"/>
    </location>
</feature>
<accession>A0A0L0NZS7</accession>
<dbReference type="VEuPathDB" id="FungiDB:CJJ09_001918"/>
<dbReference type="SMART" id="SM00322">
    <property type="entry name" value="KH"/>
    <property type="match status" value="8"/>
</dbReference>
<dbReference type="PROSITE" id="PS50084">
    <property type="entry name" value="KH_TYPE_1"/>
    <property type="match status" value="7"/>
</dbReference>
<evidence type="ECO:0000256" key="1">
    <source>
        <dbReference type="ARBA" id="ARBA00022737"/>
    </source>
</evidence>
<dbReference type="InterPro" id="IPR036612">
    <property type="entry name" value="KH_dom_type_1_sf"/>
</dbReference>
<dbReference type="EMBL" id="LGST01000022">
    <property type="protein sequence ID" value="KND99641.1"/>
    <property type="molecule type" value="Genomic_DNA"/>
</dbReference>
<feature type="domain" description="K Homology" evidence="4">
    <location>
        <begin position="955"/>
        <end position="1023"/>
    </location>
</feature>
<dbReference type="PANTHER" id="PTHR10288">
    <property type="entry name" value="KH DOMAIN CONTAINING RNA BINDING PROTEIN"/>
    <property type="match status" value="1"/>
</dbReference>
<evidence type="ECO:0000256" key="2">
    <source>
        <dbReference type="ARBA" id="ARBA00022884"/>
    </source>
</evidence>
<proteinExistence type="predicted"/>
<evidence type="ECO:0000256" key="3">
    <source>
        <dbReference type="PROSITE-ProRule" id="PRU00117"/>
    </source>
</evidence>
<reference evidence="6" key="1">
    <citation type="journal article" date="2015" name="BMC Genomics">
        <title>Draft genome of a commonly misdiagnosed multidrug resistant pathogen Candida auris.</title>
        <authorList>
            <person name="Chatterjee S."/>
            <person name="Alampalli S.V."/>
            <person name="Nageshan R.K."/>
            <person name="Chettiar S.T."/>
            <person name="Joshi S."/>
            <person name="Tatu U.S."/>
        </authorList>
    </citation>
    <scope>NUCLEOTIDE SEQUENCE [LARGE SCALE GENOMIC DNA]</scope>
    <source>
        <strain evidence="6">6684</strain>
    </source>
</reference>
<feature type="domain" description="K Homology" evidence="4">
    <location>
        <begin position="872"/>
        <end position="951"/>
    </location>
</feature>
<comment type="caution">
    <text evidence="5">The sequence shown here is derived from an EMBL/GenBank/DDBJ whole genome shotgun (WGS) entry which is preliminary data.</text>
</comment>
<dbReference type="Proteomes" id="UP000037122">
    <property type="component" value="Unassembled WGS sequence"/>
</dbReference>
<dbReference type="VEuPathDB" id="FungiDB:CJJ09_001917"/>
<organism evidence="5 6">
    <name type="scientific">Candidozyma auris</name>
    <name type="common">Yeast</name>
    <name type="synonym">Candida auris</name>
    <dbReference type="NCBI Taxonomy" id="498019"/>
    <lineage>
        <taxon>Eukaryota</taxon>
        <taxon>Fungi</taxon>
        <taxon>Dikarya</taxon>
        <taxon>Ascomycota</taxon>
        <taxon>Saccharomycotina</taxon>
        <taxon>Pichiomycetes</taxon>
        <taxon>Metschnikowiaceae</taxon>
        <taxon>Candidozyma</taxon>
    </lineage>
</organism>
<feature type="domain" description="K Homology" evidence="4">
    <location>
        <begin position="1123"/>
        <end position="1201"/>
    </location>
</feature>
<feature type="domain" description="K Homology" evidence="4">
    <location>
        <begin position="99"/>
        <end position="169"/>
    </location>
</feature>
<dbReference type="AlphaFoldDB" id="A0A0L0NZS7"/>
<dbReference type="VEuPathDB" id="FungiDB:CJI97_001744"/>
<dbReference type="Pfam" id="PF24668">
    <property type="entry name" value="KH_Vigilin"/>
    <property type="match status" value="1"/>
</dbReference>
<feature type="domain" description="K Homology" evidence="4">
    <location>
        <begin position="170"/>
        <end position="254"/>
    </location>
</feature>
<evidence type="ECO:0000259" key="4">
    <source>
        <dbReference type="SMART" id="SM00322"/>
    </source>
</evidence>
<dbReference type="SUPFAM" id="SSF54791">
    <property type="entry name" value="Eukaryotic type KH-domain (KH-domain type I)"/>
    <property type="match status" value="7"/>
</dbReference>
<keyword evidence="1" id="KW-0677">Repeat</keyword>
<dbReference type="InterPro" id="IPR057778">
    <property type="entry name" value="KH_Vigilin_N"/>
</dbReference>
<evidence type="ECO:0000313" key="6">
    <source>
        <dbReference type="Proteomes" id="UP000037122"/>
    </source>
</evidence>
<dbReference type="VEuPathDB" id="FungiDB:CJJ07_000137"/>
<dbReference type="VEuPathDB" id="FungiDB:CJI96_0000034"/>
<dbReference type="CDD" id="cd02394">
    <property type="entry name" value="KH-I_Vigilin_rpt6"/>
    <property type="match status" value="1"/>
</dbReference>
<sequence length="1201" mass="133195">MATPAEIIAARVNGTYVPENEPEPVKKKVEPVDKENAFPVLGGRLSPAAGNMGANTSWGPGINGKTASGAGAVAATPLLKSNSARSSPVPATKSNFKGTTVQEAFSLDVEDQLNVTKAEFIKVLSSIKQETKTSIECTTSQHTKKRTFLITGSPEAVKLGKRLVIKKLTKPVSIAFTIPSKLRSRVIGAQGKNLKPIIEENDVKINIPNAEASPSPVGDDVDDDDIFAHTVEVTVDGDAEGCKRAKALILAIVKEETKNTSVKIPLISPDKPWAAKEAKIFQEKYPDIEILAPLYNEPSDNMIITGERELVLKVRDEINEAFRTRIHSNTSSAESVPRVKQQFLPIQRLIDEDDVFIELYPSGDIVKFIGPEHKLNAAKEKARQTTLQYQVDVLDMSKAHKGNVNHVKAIASLFLRTGKFKEIAATHNVVVLPPKEDLLTKDEEKSLEIQVILKTLEAEAGKDARRAIVSAVNRILPEKTKVVDDVDVLLLSKAESILKVEAPKHNVEFTIFRNKIYLFDVFDAQDSDDFGEDNFSDNNLELVNNHLDELRGILEFLTNVVMTVSVENQRLLNSKNSTLLNLILNEVEPESVMVEFYSDGIEKEAYEKDSLLIHGIKDSVLVVEKQIAQVLDDYAEHNRHYLASVEIPASVVPKFIGKAGANVNAIKKKYGVDIDSNDFKKEKLDIVNFDISGHKKSVELAKSHIQKEVKKLADDKIARVRVEAEYHRRLAGPGFKYMHRLEDKYGVKIRFPGDNIGKFVDAPSNKDEITIRGPSKGVAKAEEEIKELYAFEKENGFKTRVKVPTKAIARVIGRNGDTIKGIVDGFGVDYSFNRNKEAEEAQGFGEIEFTGSRSALKQATEKVNEIIEEVENFVTVTVNVPPKYHSDIIGPAGRVMREIINKAAGDIFLPPQQFGRLLQVPDTDAGSDEVVCAGDKKVVDKIVAQIKEIVAEREAAIEDTIEVPKSKHRQLVGPGGAIRKELQEQFGVRISLPRPENPLLVITLSGKPERIEKLKERIKELTKDDWNESIEIPAHLHVFVSERGTLINEFKVEQNVNMSHGNYTRKATLIAKAALPTPPEDVDADEGEEGKYQCVITPFEHVEKYTIPWRFSGDKDATAKAAKVVEERLEQAKKITHQGWFTPVNSKRFYPRLIGSLGSNIKQLRKETGAFIMSPRDNGPIYIAGTEELVKAAKEAMTKLV</sequence>
<name>A0A0L0NZS7_CANAR</name>
<dbReference type="Gene3D" id="3.30.1370.10">
    <property type="entry name" value="K Homology domain, type 1"/>
    <property type="match status" value="7"/>
</dbReference>
<dbReference type="InterPro" id="IPR004088">
    <property type="entry name" value="KH_dom_type_1"/>
</dbReference>
<protein>
    <recommendedName>
        <fullName evidence="4">K Homology domain-containing protein</fullName>
    </recommendedName>
</protein>
<dbReference type="VEuPathDB" id="FungiDB:B9J08_001566"/>
<dbReference type="Pfam" id="PF00013">
    <property type="entry name" value="KH_1"/>
    <property type="match status" value="7"/>
</dbReference>